<evidence type="ECO:0000313" key="1">
    <source>
        <dbReference type="EMBL" id="MBX42638.1"/>
    </source>
</evidence>
<proteinExistence type="predicted"/>
<name>A0A2P2NJH2_RHIMU</name>
<dbReference type="AlphaFoldDB" id="A0A2P2NJH2"/>
<sequence length="21" mass="2621">MHGRMEKLQKIYVTDSNRIWD</sequence>
<reference evidence="1" key="1">
    <citation type="submission" date="2018-02" db="EMBL/GenBank/DDBJ databases">
        <title>Rhizophora mucronata_Transcriptome.</title>
        <authorList>
            <person name="Meera S.P."/>
            <person name="Sreeshan A."/>
            <person name="Augustine A."/>
        </authorList>
    </citation>
    <scope>NUCLEOTIDE SEQUENCE</scope>
    <source>
        <tissue evidence="1">Leaf</tissue>
    </source>
</reference>
<organism evidence="1">
    <name type="scientific">Rhizophora mucronata</name>
    <name type="common">Asiatic mangrove</name>
    <dbReference type="NCBI Taxonomy" id="61149"/>
    <lineage>
        <taxon>Eukaryota</taxon>
        <taxon>Viridiplantae</taxon>
        <taxon>Streptophyta</taxon>
        <taxon>Embryophyta</taxon>
        <taxon>Tracheophyta</taxon>
        <taxon>Spermatophyta</taxon>
        <taxon>Magnoliopsida</taxon>
        <taxon>eudicotyledons</taxon>
        <taxon>Gunneridae</taxon>
        <taxon>Pentapetalae</taxon>
        <taxon>rosids</taxon>
        <taxon>fabids</taxon>
        <taxon>Malpighiales</taxon>
        <taxon>Rhizophoraceae</taxon>
        <taxon>Rhizophora</taxon>
    </lineage>
</organism>
<protein>
    <submittedName>
        <fullName evidence="1">Uncharacterized protein</fullName>
    </submittedName>
</protein>
<accession>A0A2P2NJH2</accession>
<dbReference type="EMBL" id="GGEC01062154">
    <property type="protein sequence ID" value="MBX42638.1"/>
    <property type="molecule type" value="Transcribed_RNA"/>
</dbReference>